<proteinExistence type="predicted"/>
<dbReference type="Pfam" id="PF23546">
    <property type="entry name" value="Zn_ribbon_TOP3B"/>
    <property type="match status" value="1"/>
</dbReference>
<reference evidence="2 3" key="1">
    <citation type="submission" date="2020-08" db="EMBL/GenBank/DDBJ databases">
        <authorList>
            <person name="Newling K."/>
            <person name="Davey J."/>
            <person name="Forrester S."/>
        </authorList>
    </citation>
    <scope>NUCLEOTIDE SEQUENCE [LARGE SCALE GENOMIC DNA]</scope>
    <source>
        <strain evidence="3">Crithidia deanei Carvalho (ATCC PRA-265)</strain>
    </source>
</reference>
<keyword evidence="3" id="KW-1185">Reference proteome</keyword>
<sequence>MGASFSPIASSGSPITRCGNCLRYLKHLPTRPQRLYCAYCEVTYNLPQGGTVKPYANLTCPLDNFELVVCHIDGGKSLPICPQCYNNPPFEEIISKSGNNNKPKKQLVMGCDECKHPTCPHSLATNYVCDCIDPNCLGCMAFVPRTAGKWKVCCNQCPMMILTTADGTASACESE</sequence>
<protein>
    <recommendedName>
        <fullName evidence="1">DNA topoisomerase 3-beta zinc ribbon domain-containing protein</fullName>
    </recommendedName>
</protein>
<dbReference type="EMBL" id="LR877156">
    <property type="protein sequence ID" value="CAD2218839.1"/>
    <property type="molecule type" value="Genomic_DNA"/>
</dbReference>
<gene>
    <name evidence="2" type="ORF">ADEAN_000633200</name>
</gene>
<accession>A0A7G2CHE3</accession>
<evidence type="ECO:0000313" key="3">
    <source>
        <dbReference type="Proteomes" id="UP000515908"/>
    </source>
</evidence>
<dbReference type="Proteomes" id="UP000515908">
    <property type="component" value="Chromosome 12"/>
</dbReference>
<dbReference type="AlphaFoldDB" id="A0A7G2CHE3"/>
<evidence type="ECO:0000259" key="1">
    <source>
        <dbReference type="Pfam" id="PF23546"/>
    </source>
</evidence>
<feature type="domain" description="DNA topoisomerase 3-beta zinc ribbon" evidence="1">
    <location>
        <begin position="10"/>
        <end position="49"/>
    </location>
</feature>
<name>A0A7G2CHE3_9TRYP</name>
<dbReference type="VEuPathDB" id="TriTrypDB:ADEAN_000633200"/>
<dbReference type="InterPro" id="IPR056452">
    <property type="entry name" value="Zn_ribbon_TOP3B"/>
</dbReference>
<organism evidence="2 3">
    <name type="scientific">Angomonas deanei</name>
    <dbReference type="NCBI Taxonomy" id="59799"/>
    <lineage>
        <taxon>Eukaryota</taxon>
        <taxon>Discoba</taxon>
        <taxon>Euglenozoa</taxon>
        <taxon>Kinetoplastea</taxon>
        <taxon>Metakinetoplastina</taxon>
        <taxon>Trypanosomatida</taxon>
        <taxon>Trypanosomatidae</taxon>
        <taxon>Strigomonadinae</taxon>
        <taxon>Angomonas</taxon>
    </lineage>
</organism>
<evidence type="ECO:0000313" key="2">
    <source>
        <dbReference type="EMBL" id="CAD2218839.1"/>
    </source>
</evidence>